<comment type="caution">
    <text evidence="1">The sequence shown here is derived from an EMBL/GenBank/DDBJ whole genome shotgun (WGS) entry which is preliminary data.</text>
</comment>
<dbReference type="OrthoDB" id="192536at2"/>
<keyword evidence="2" id="KW-1185">Reference proteome</keyword>
<reference evidence="1 2" key="1">
    <citation type="submission" date="2018-06" db="EMBL/GenBank/DDBJ databases">
        <title>Genomic Encyclopedia of Type Strains, Phase IV (KMG-IV): sequencing the most valuable type-strain genomes for metagenomic binning, comparative biology and taxonomic classification.</title>
        <authorList>
            <person name="Goeker M."/>
        </authorList>
    </citation>
    <scope>NUCLEOTIDE SEQUENCE [LARGE SCALE GENOMIC DNA]</scope>
    <source>
        <strain evidence="1 2">DSM 25532</strain>
    </source>
</reference>
<protein>
    <submittedName>
        <fullName evidence="1">Uncharacterized protein</fullName>
    </submittedName>
</protein>
<organism evidence="1 2">
    <name type="scientific">Roseimicrobium gellanilyticum</name>
    <dbReference type="NCBI Taxonomy" id="748857"/>
    <lineage>
        <taxon>Bacteria</taxon>
        <taxon>Pseudomonadati</taxon>
        <taxon>Verrucomicrobiota</taxon>
        <taxon>Verrucomicrobiia</taxon>
        <taxon>Verrucomicrobiales</taxon>
        <taxon>Verrucomicrobiaceae</taxon>
        <taxon>Roseimicrobium</taxon>
    </lineage>
</organism>
<accession>A0A366HU22</accession>
<dbReference type="Proteomes" id="UP000253426">
    <property type="component" value="Unassembled WGS sequence"/>
</dbReference>
<dbReference type="EMBL" id="QNRR01000001">
    <property type="protein sequence ID" value="RBP47782.1"/>
    <property type="molecule type" value="Genomic_DNA"/>
</dbReference>
<sequence>MPDVSLFTATEPVPSDTPVIIRYSVEVGGLPVYNESYDVDKLASELERDKNKLLGFWARRLLCPIKVRHLHGFSAALTRCIADGHVCDGGADPGSLLDSLGAPRTEQISK</sequence>
<evidence type="ECO:0000313" key="1">
    <source>
        <dbReference type="EMBL" id="RBP47782.1"/>
    </source>
</evidence>
<dbReference type="AlphaFoldDB" id="A0A366HU22"/>
<gene>
    <name evidence="1" type="ORF">DES53_101581</name>
</gene>
<evidence type="ECO:0000313" key="2">
    <source>
        <dbReference type="Proteomes" id="UP000253426"/>
    </source>
</evidence>
<name>A0A366HU22_9BACT</name>
<proteinExistence type="predicted"/>
<dbReference type="RefSeq" id="WP_113956690.1">
    <property type="nucleotide sequence ID" value="NZ_QNRR01000001.1"/>
</dbReference>